<sequence>MTILVAGGAGFIGSHLCERLLGLGHDVVCADNFSTGFRQNLDHLRAQSAFTLVEQDMTDPASSLPASDMIMNLACPASPRQYQLDPLGTLRANLLGTMNLLELAGRWRAPFFQASTSEVYGDPGVHPQSELYWGNVNPLGSRACYNEGKRCAETLCVNYHRHRGQPLAIARIFNTYGPRMDPDDGRVISSFIVQALRNEPIELFGGGHQTRSFCYIDDLLEGILACAFSVEAFSGPVNLGNPQETSIRAVAEEIIELTNSRSRLIMRPMPEDDPRRRCPDISLARHLYRWEPRTALTAGLLKTISWFDGVLSR</sequence>
<keyword evidence="8" id="KW-0333">Golgi apparatus</keyword>
<evidence type="ECO:0000256" key="2">
    <source>
        <dbReference type="ARBA" id="ARBA00004323"/>
    </source>
</evidence>
<evidence type="ECO:0000313" key="15">
    <source>
        <dbReference type="Proteomes" id="UP000186400"/>
    </source>
</evidence>
<dbReference type="AlphaFoldDB" id="A0A1N6PPI1"/>
<organism evidence="14 15">
    <name type="scientific">Alkalispirochaeta americana</name>
    <dbReference type="NCBI Taxonomy" id="159291"/>
    <lineage>
        <taxon>Bacteria</taxon>
        <taxon>Pseudomonadati</taxon>
        <taxon>Spirochaetota</taxon>
        <taxon>Spirochaetia</taxon>
        <taxon>Spirochaetales</taxon>
        <taxon>Spirochaetaceae</taxon>
        <taxon>Alkalispirochaeta</taxon>
    </lineage>
</organism>
<keyword evidence="4" id="KW-0210">Decarboxylase</keyword>
<protein>
    <submittedName>
        <fullName evidence="14">UDP-glucuronate decarboxylase</fullName>
    </submittedName>
</protein>
<keyword evidence="5" id="KW-0735">Signal-anchor</keyword>
<evidence type="ECO:0000256" key="12">
    <source>
        <dbReference type="ARBA" id="ARBA00037859"/>
    </source>
</evidence>
<evidence type="ECO:0000256" key="8">
    <source>
        <dbReference type="ARBA" id="ARBA00023034"/>
    </source>
</evidence>
<dbReference type="CDD" id="cd05230">
    <property type="entry name" value="UGD_SDR_e"/>
    <property type="match status" value="1"/>
</dbReference>
<keyword evidence="11" id="KW-0456">Lyase</keyword>
<dbReference type="GO" id="GO:0042732">
    <property type="term" value="P:D-xylose metabolic process"/>
    <property type="evidence" value="ECO:0007669"/>
    <property type="project" value="InterPro"/>
</dbReference>
<evidence type="ECO:0000256" key="10">
    <source>
        <dbReference type="ARBA" id="ARBA00023180"/>
    </source>
</evidence>
<evidence type="ECO:0000256" key="3">
    <source>
        <dbReference type="ARBA" id="ARBA00022692"/>
    </source>
</evidence>
<dbReference type="GO" id="GO:0070403">
    <property type="term" value="F:NAD+ binding"/>
    <property type="evidence" value="ECO:0007669"/>
    <property type="project" value="InterPro"/>
</dbReference>
<name>A0A1N6PPI1_9SPIO</name>
<evidence type="ECO:0000256" key="11">
    <source>
        <dbReference type="ARBA" id="ARBA00023239"/>
    </source>
</evidence>
<evidence type="ECO:0000256" key="4">
    <source>
        <dbReference type="ARBA" id="ARBA00022793"/>
    </source>
</evidence>
<evidence type="ECO:0000256" key="9">
    <source>
        <dbReference type="ARBA" id="ARBA00023136"/>
    </source>
</evidence>
<evidence type="ECO:0000259" key="13">
    <source>
        <dbReference type="Pfam" id="PF01370"/>
    </source>
</evidence>
<dbReference type="InterPro" id="IPR001509">
    <property type="entry name" value="Epimerase_deHydtase"/>
</dbReference>
<dbReference type="SUPFAM" id="SSF51735">
    <property type="entry name" value="NAD(P)-binding Rossmann-fold domains"/>
    <property type="match status" value="1"/>
</dbReference>
<dbReference type="EMBL" id="FTMS01000003">
    <property type="protein sequence ID" value="SIQ06264.1"/>
    <property type="molecule type" value="Genomic_DNA"/>
</dbReference>
<dbReference type="STRING" id="159291.SAMN05920897_10377"/>
<comment type="cofactor">
    <cofactor evidence="1">
        <name>NAD(+)</name>
        <dbReference type="ChEBI" id="CHEBI:57540"/>
    </cofactor>
</comment>
<dbReference type="UniPathway" id="UPA00796">
    <property type="reaction ID" value="UER00771"/>
</dbReference>
<evidence type="ECO:0000256" key="1">
    <source>
        <dbReference type="ARBA" id="ARBA00001911"/>
    </source>
</evidence>
<dbReference type="InterPro" id="IPR036291">
    <property type="entry name" value="NAD(P)-bd_dom_sf"/>
</dbReference>
<dbReference type="InterPro" id="IPR044516">
    <property type="entry name" value="UXS-like"/>
</dbReference>
<proteinExistence type="predicted"/>
<keyword evidence="10" id="KW-0325">Glycoprotein</keyword>
<feature type="domain" description="NAD-dependent epimerase/dehydratase" evidence="13">
    <location>
        <begin position="3"/>
        <end position="229"/>
    </location>
</feature>
<evidence type="ECO:0000256" key="5">
    <source>
        <dbReference type="ARBA" id="ARBA00022968"/>
    </source>
</evidence>
<dbReference type="GO" id="GO:0033320">
    <property type="term" value="P:UDP-D-xylose biosynthetic process"/>
    <property type="evidence" value="ECO:0007669"/>
    <property type="project" value="UniProtKB-UniPathway"/>
</dbReference>
<reference evidence="14 15" key="1">
    <citation type="submission" date="2017-01" db="EMBL/GenBank/DDBJ databases">
        <authorList>
            <person name="Mah S.A."/>
            <person name="Swanson W.J."/>
            <person name="Moy G.W."/>
            <person name="Vacquier V.D."/>
        </authorList>
    </citation>
    <scope>NUCLEOTIDE SEQUENCE [LARGE SCALE GENOMIC DNA]</scope>
    <source>
        <strain evidence="14 15">ASpG1</strain>
    </source>
</reference>
<keyword evidence="15" id="KW-1185">Reference proteome</keyword>
<dbReference type="GO" id="GO:0005737">
    <property type="term" value="C:cytoplasm"/>
    <property type="evidence" value="ECO:0007669"/>
    <property type="project" value="TreeGrafter"/>
</dbReference>
<dbReference type="RefSeq" id="WP_076487857.1">
    <property type="nucleotide sequence ID" value="NZ_FTMS01000003.1"/>
</dbReference>
<keyword evidence="7" id="KW-0520">NAD</keyword>
<comment type="subcellular location">
    <subcellularLocation>
        <location evidence="2">Golgi apparatus membrane</location>
        <topology evidence="2">Single-pass type II membrane protein</topology>
    </subcellularLocation>
    <subcellularLocation>
        <location evidence="12">Golgi apparatus</location>
        <location evidence="12">Golgi stack membrane</location>
    </subcellularLocation>
</comment>
<dbReference type="OrthoDB" id="9771073at2"/>
<dbReference type="FunFam" id="3.40.50.720:FF:000065">
    <property type="entry name" value="UDP-glucuronic acid decarboxylase 1"/>
    <property type="match status" value="1"/>
</dbReference>
<evidence type="ECO:0000256" key="6">
    <source>
        <dbReference type="ARBA" id="ARBA00022989"/>
    </source>
</evidence>
<dbReference type="PANTHER" id="PTHR43078">
    <property type="entry name" value="UDP-GLUCURONIC ACID DECARBOXYLASE-RELATED"/>
    <property type="match status" value="1"/>
</dbReference>
<evidence type="ECO:0000313" key="14">
    <source>
        <dbReference type="EMBL" id="SIQ06264.1"/>
    </source>
</evidence>
<dbReference type="GO" id="GO:0048040">
    <property type="term" value="F:UDP-glucuronate decarboxylase activity"/>
    <property type="evidence" value="ECO:0007669"/>
    <property type="project" value="TreeGrafter"/>
</dbReference>
<dbReference type="Pfam" id="PF01370">
    <property type="entry name" value="Epimerase"/>
    <property type="match status" value="1"/>
</dbReference>
<dbReference type="Proteomes" id="UP000186400">
    <property type="component" value="Unassembled WGS sequence"/>
</dbReference>
<accession>A0A1N6PPI1</accession>
<keyword evidence="3" id="KW-0812">Transmembrane</keyword>
<keyword evidence="6" id="KW-1133">Transmembrane helix</keyword>
<dbReference type="Gene3D" id="3.40.50.720">
    <property type="entry name" value="NAD(P)-binding Rossmann-like Domain"/>
    <property type="match status" value="1"/>
</dbReference>
<evidence type="ECO:0000256" key="7">
    <source>
        <dbReference type="ARBA" id="ARBA00023027"/>
    </source>
</evidence>
<dbReference type="PANTHER" id="PTHR43078:SF6">
    <property type="entry name" value="UDP-GLUCURONIC ACID DECARBOXYLASE 1"/>
    <property type="match status" value="1"/>
</dbReference>
<keyword evidence="9" id="KW-0472">Membrane</keyword>
<gene>
    <name evidence="14" type="ORF">SAMN05920897_10377</name>
</gene>